<reference evidence="1 2" key="1">
    <citation type="submission" date="2021-07" db="EMBL/GenBank/DDBJ databases">
        <authorList>
            <person name="Palmer J.M."/>
        </authorList>
    </citation>
    <scope>NUCLEOTIDE SEQUENCE [LARGE SCALE GENOMIC DNA]</scope>
    <source>
        <strain evidence="1 2">AT_MEX2019</strain>
        <tissue evidence="1">Muscle</tissue>
    </source>
</reference>
<dbReference type="Proteomes" id="UP001345963">
    <property type="component" value="Unassembled WGS sequence"/>
</dbReference>
<organism evidence="1 2">
    <name type="scientific">Ataeniobius toweri</name>
    <dbReference type="NCBI Taxonomy" id="208326"/>
    <lineage>
        <taxon>Eukaryota</taxon>
        <taxon>Metazoa</taxon>
        <taxon>Chordata</taxon>
        <taxon>Craniata</taxon>
        <taxon>Vertebrata</taxon>
        <taxon>Euteleostomi</taxon>
        <taxon>Actinopterygii</taxon>
        <taxon>Neopterygii</taxon>
        <taxon>Teleostei</taxon>
        <taxon>Neoteleostei</taxon>
        <taxon>Acanthomorphata</taxon>
        <taxon>Ovalentaria</taxon>
        <taxon>Atherinomorphae</taxon>
        <taxon>Cyprinodontiformes</taxon>
        <taxon>Goodeidae</taxon>
        <taxon>Ataeniobius</taxon>
    </lineage>
</organism>
<accession>A0ABU7BIU1</accession>
<evidence type="ECO:0000313" key="2">
    <source>
        <dbReference type="Proteomes" id="UP001345963"/>
    </source>
</evidence>
<sequence length="117" mass="12703">MPLILTYTAFVGKRTSSNKPSSTPYSTQTAAGLRHSLLLISELQSPSLTPDLQDPTSPQSFRVHAMTLALSPALSSSKLQHQQCLHNLQQKHLGPRSKLRTINPIAKCPLLSGTTTD</sequence>
<protein>
    <submittedName>
        <fullName evidence="1">Uncharacterized protein</fullName>
    </submittedName>
</protein>
<name>A0ABU7BIU1_9TELE</name>
<keyword evidence="2" id="KW-1185">Reference proteome</keyword>
<evidence type="ECO:0000313" key="1">
    <source>
        <dbReference type="EMBL" id="MED6249508.1"/>
    </source>
</evidence>
<gene>
    <name evidence="1" type="ORF">ATANTOWER_015382</name>
</gene>
<comment type="caution">
    <text evidence="1">The sequence shown here is derived from an EMBL/GenBank/DDBJ whole genome shotgun (WGS) entry which is preliminary data.</text>
</comment>
<proteinExistence type="predicted"/>
<dbReference type="EMBL" id="JAHUTI010052362">
    <property type="protein sequence ID" value="MED6249508.1"/>
    <property type="molecule type" value="Genomic_DNA"/>
</dbReference>